<keyword evidence="1" id="KW-0812">Transmembrane</keyword>
<protein>
    <recommendedName>
        <fullName evidence="4">Transmembrane protein</fullName>
    </recommendedName>
</protein>
<evidence type="ECO:0000256" key="1">
    <source>
        <dbReference type="SAM" id="Phobius"/>
    </source>
</evidence>
<keyword evidence="3" id="KW-1185">Reference proteome</keyword>
<feature type="transmembrane region" description="Helical" evidence="1">
    <location>
        <begin position="42"/>
        <end position="63"/>
    </location>
</feature>
<evidence type="ECO:0000313" key="2">
    <source>
        <dbReference type="EMBL" id="KAF8912115.1"/>
    </source>
</evidence>
<feature type="transmembrane region" description="Helical" evidence="1">
    <location>
        <begin position="83"/>
        <end position="104"/>
    </location>
</feature>
<sequence length="141" mass="15764">MSDSFKEPKGSNAFWDSICHTMTGIIASGTLHRVQFAINASLLSILASCALARVGIFSSVIYASGYRHLQWSTTAGGLLISTLLPIILMTGLLRVTAVSTNFIYTSRNYRADSLRLARLRRGTRMIDRRWQQLLARARRFP</sequence>
<gene>
    <name evidence="2" type="ORF">CPB84DRAFT_755562</name>
</gene>
<dbReference type="Proteomes" id="UP000724874">
    <property type="component" value="Unassembled WGS sequence"/>
</dbReference>
<evidence type="ECO:0008006" key="4">
    <source>
        <dbReference type="Google" id="ProtNLM"/>
    </source>
</evidence>
<keyword evidence="1" id="KW-0472">Membrane</keyword>
<organism evidence="2 3">
    <name type="scientific">Gymnopilus junonius</name>
    <name type="common">Spectacular rustgill mushroom</name>
    <name type="synonym">Gymnopilus spectabilis subsp. junonius</name>
    <dbReference type="NCBI Taxonomy" id="109634"/>
    <lineage>
        <taxon>Eukaryota</taxon>
        <taxon>Fungi</taxon>
        <taxon>Dikarya</taxon>
        <taxon>Basidiomycota</taxon>
        <taxon>Agaricomycotina</taxon>
        <taxon>Agaricomycetes</taxon>
        <taxon>Agaricomycetidae</taxon>
        <taxon>Agaricales</taxon>
        <taxon>Agaricineae</taxon>
        <taxon>Hymenogastraceae</taxon>
        <taxon>Gymnopilus</taxon>
    </lineage>
</organism>
<reference evidence="2" key="1">
    <citation type="submission" date="2020-11" db="EMBL/GenBank/DDBJ databases">
        <authorList>
            <consortium name="DOE Joint Genome Institute"/>
            <person name="Ahrendt S."/>
            <person name="Riley R."/>
            <person name="Andreopoulos W."/>
            <person name="LaButti K."/>
            <person name="Pangilinan J."/>
            <person name="Ruiz-duenas F.J."/>
            <person name="Barrasa J.M."/>
            <person name="Sanchez-Garcia M."/>
            <person name="Camarero S."/>
            <person name="Miyauchi S."/>
            <person name="Serrano A."/>
            <person name="Linde D."/>
            <person name="Babiker R."/>
            <person name="Drula E."/>
            <person name="Ayuso-Fernandez I."/>
            <person name="Pacheco R."/>
            <person name="Padilla G."/>
            <person name="Ferreira P."/>
            <person name="Barriuso J."/>
            <person name="Kellner H."/>
            <person name="Castanera R."/>
            <person name="Alfaro M."/>
            <person name="Ramirez L."/>
            <person name="Pisabarro A.G."/>
            <person name="Kuo A."/>
            <person name="Tritt A."/>
            <person name="Lipzen A."/>
            <person name="He G."/>
            <person name="Yan M."/>
            <person name="Ng V."/>
            <person name="Cullen D."/>
            <person name="Martin F."/>
            <person name="Rosso M.-N."/>
            <person name="Henrissat B."/>
            <person name="Hibbett D."/>
            <person name="Martinez A.T."/>
            <person name="Grigoriev I.V."/>
        </authorList>
    </citation>
    <scope>NUCLEOTIDE SEQUENCE</scope>
    <source>
        <strain evidence="2">AH 44721</strain>
    </source>
</reference>
<name>A0A9P5TTA7_GYMJU</name>
<dbReference type="AlphaFoldDB" id="A0A9P5TTA7"/>
<proteinExistence type="predicted"/>
<accession>A0A9P5TTA7</accession>
<dbReference type="EMBL" id="JADNYJ010000003">
    <property type="protein sequence ID" value="KAF8912115.1"/>
    <property type="molecule type" value="Genomic_DNA"/>
</dbReference>
<keyword evidence="1" id="KW-1133">Transmembrane helix</keyword>
<evidence type="ECO:0000313" key="3">
    <source>
        <dbReference type="Proteomes" id="UP000724874"/>
    </source>
</evidence>
<comment type="caution">
    <text evidence="2">The sequence shown here is derived from an EMBL/GenBank/DDBJ whole genome shotgun (WGS) entry which is preliminary data.</text>
</comment>